<accession>A0ABM9GD70</accession>
<dbReference type="EMBL" id="CALYLO010000017">
    <property type="protein sequence ID" value="CAH8249583.1"/>
    <property type="molecule type" value="Genomic_DNA"/>
</dbReference>
<organism evidence="4 6">
    <name type="scientific">Paenibacillus melissococcoides</name>
    <dbReference type="NCBI Taxonomy" id="2912268"/>
    <lineage>
        <taxon>Bacteria</taxon>
        <taxon>Bacillati</taxon>
        <taxon>Bacillota</taxon>
        <taxon>Bacilli</taxon>
        <taxon>Bacillales</taxon>
        <taxon>Paenibacillaceae</taxon>
        <taxon>Paenibacillus</taxon>
    </lineage>
</organism>
<keyword evidence="6" id="KW-1185">Reference proteome</keyword>
<sequence length="109" mass="12435">MAKHKRRKMFERETTFVVVIGEYSQEQADAIFEAFLALLDPGILIDGNYTALEVEEADWVDKEDSILQAKIAVQLKVTFRGGVYKDTDFAKVNYHVRSIEKEDGYGEQG</sequence>
<evidence type="ECO:0000313" key="5">
    <source>
        <dbReference type="EMBL" id="CAH8249583.1"/>
    </source>
</evidence>
<proteinExistence type="predicted"/>
<evidence type="ECO:0000313" key="3">
    <source>
        <dbReference type="EMBL" id="CAH8248998.1"/>
    </source>
</evidence>
<comment type="caution">
    <text evidence="4">The sequence shown here is derived from an EMBL/GenBank/DDBJ whole genome shotgun (WGS) entry which is preliminary data.</text>
</comment>
<dbReference type="EMBL" id="CALYLO010000014">
    <property type="protein sequence ID" value="CAH8249190.1"/>
    <property type="molecule type" value="Genomic_DNA"/>
</dbReference>
<protein>
    <submittedName>
        <fullName evidence="4">Uncharacterized protein</fullName>
    </submittedName>
</protein>
<dbReference type="EMBL" id="CALYLO010000013">
    <property type="protein sequence ID" value="CAH8248998.1"/>
    <property type="molecule type" value="Genomic_DNA"/>
</dbReference>
<evidence type="ECO:0000313" key="2">
    <source>
        <dbReference type="EMBL" id="CAH8248822.1"/>
    </source>
</evidence>
<dbReference type="Proteomes" id="UP001154322">
    <property type="component" value="Unassembled WGS sequence"/>
</dbReference>
<evidence type="ECO:0000313" key="6">
    <source>
        <dbReference type="Proteomes" id="UP001154322"/>
    </source>
</evidence>
<name>A0ABM9GD70_9BACL</name>
<gene>
    <name evidence="1" type="ORF">WJ0W_005982</name>
    <name evidence="2" type="ORF">WJ0W_006006</name>
    <name evidence="3" type="ORF">WJ0W_006185</name>
    <name evidence="4" type="ORF">WJ0W_006376</name>
    <name evidence="5" type="ORF">WJ0W_006768</name>
</gene>
<evidence type="ECO:0000313" key="1">
    <source>
        <dbReference type="EMBL" id="CAH8248798.1"/>
    </source>
</evidence>
<evidence type="ECO:0000313" key="4">
    <source>
        <dbReference type="EMBL" id="CAH8249190.1"/>
    </source>
</evidence>
<dbReference type="EMBL" id="CALYLO010000013">
    <property type="protein sequence ID" value="CAH8248822.1"/>
    <property type="molecule type" value="Genomic_DNA"/>
</dbReference>
<dbReference type="EMBL" id="CALYLO010000012">
    <property type="protein sequence ID" value="CAH8248798.1"/>
    <property type="molecule type" value="Genomic_DNA"/>
</dbReference>
<reference evidence="4" key="1">
    <citation type="submission" date="2022-06" db="EMBL/GenBank/DDBJ databases">
        <authorList>
            <person name="Dietemann V."/>
            <person name="Ory F."/>
            <person name="Dainat B."/>
            <person name="Oberhansli S."/>
        </authorList>
    </citation>
    <scope>NUCLEOTIDE SEQUENCE</scope>
    <source>
        <strain evidence="4">Ena-SAMPLE-TAB-26-04-2022-14:26:32:270-5432</strain>
    </source>
</reference>